<evidence type="ECO:0000313" key="11">
    <source>
        <dbReference type="Proteomes" id="UP000316215"/>
    </source>
</evidence>
<dbReference type="CDD" id="cd05016">
    <property type="entry name" value="SIS_PGI_2"/>
    <property type="match status" value="1"/>
</dbReference>
<dbReference type="AlphaFoldDB" id="A0A514JKM6"/>
<dbReference type="Gene3D" id="1.10.1390.10">
    <property type="match status" value="1"/>
</dbReference>
<feature type="active site" evidence="8">
    <location>
        <position position="388"/>
    </location>
</feature>
<dbReference type="PANTHER" id="PTHR11469">
    <property type="entry name" value="GLUCOSE-6-PHOSPHATE ISOMERASE"/>
    <property type="match status" value="1"/>
</dbReference>
<sequence length="547" mass="60375">MSDVPEPTRRPEWAALENHRKDALPQPDLRELFAADPSRAERYVVHVGDLRIDYSKHLVTDETLALLGELAAATDVFGLRDAMFRGERINTTEDRAVLHTALRAPRDAVVEVDGENVVPAVHAVLDRMADFAERVRSGEWTGHTGRRIRNVVNIGIGGSDLGPAMAYEVLRPYTARDLTFRFVSNVDGADLHEATRDLDPAETLFIVASKTFTTIETVTNATSARTWLLDALGDEAAVARHFVALSTNAGKVADFGIDTANMFEFWDWVGGRYSYDSAIGLSLMIAIGPDRFREMLDGFRIVDEHFVNAPAEANAPLLLGLLGIWYNNFFDAQSHAVLPYSHYLSKFTAYLQQLDMESNGKSVDRQGRQVTWQTGPVVWGTPGTNGQHAYYQLIHQGTKLIPADLIGFARPVAELSDELKAQHDLLMANLFAQGQALAFGKTAEEVRAEGVPEEQVPHRTFHGNHPTTTILATELTPSVLGQLVALYEHKVFVQGAIWNIDSFDQWGVELGKVLAKRVEPALTEGADVPGLDPSTAALVAAYRERRK</sequence>
<evidence type="ECO:0000256" key="3">
    <source>
        <dbReference type="ARBA" id="ARBA00022432"/>
    </source>
</evidence>
<dbReference type="GO" id="GO:0006096">
    <property type="term" value="P:glycolytic process"/>
    <property type="evidence" value="ECO:0007669"/>
    <property type="project" value="UniProtKB-UniRule"/>
</dbReference>
<dbReference type="Gene3D" id="3.40.50.10490">
    <property type="entry name" value="Glucose-6-phosphate isomerase like protein, domain 1"/>
    <property type="match status" value="2"/>
</dbReference>
<dbReference type="GO" id="GO:0097367">
    <property type="term" value="F:carbohydrate derivative binding"/>
    <property type="evidence" value="ECO:0007669"/>
    <property type="project" value="InterPro"/>
</dbReference>
<organism evidence="10 11">
    <name type="scientific">Streptomyces calvus</name>
    <dbReference type="NCBI Taxonomy" id="67282"/>
    <lineage>
        <taxon>Bacteria</taxon>
        <taxon>Bacillati</taxon>
        <taxon>Actinomycetota</taxon>
        <taxon>Actinomycetes</taxon>
        <taxon>Kitasatosporales</taxon>
        <taxon>Streptomycetaceae</taxon>
        <taxon>Streptomyces</taxon>
    </lineage>
</organism>
<dbReference type="FunFam" id="3.40.50.10490:FF:000018">
    <property type="entry name" value="Glucose-6-phosphate isomerase"/>
    <property type="match status" value="1"/>
</dbReference>
<dbReference type="Pfam" id="PF00342">
    <property type="entry name" value="PGI"/>
    <property type="match status" value="1"/>
</dbReference>
<keyword evidence="3 8" id="KW-0312">Gluconeogenesis</keyword>
<dbReference type="PANTHER" id="PTHR11469:SF1">
    <property type="entry name" value="GLUCOSE-6-PHOSPHATE ISOMERASE"/>
    <property type="match status" value="1"/>
</dbReference>
<comment type="function">
    <text evidence="8">Catalyzes the reversible isomerization of glucose-6-phosphate to fructose-6-phosphate.</text>
</comment>
<dbReference type="InterPro" id="IPR023096">
    <property type="entry name" value="G6P_Isomerase_C"/>
</dbReference>
<keyword evidence="5 8" id="KW-0324">Glycolysis</keyword>
<dbReference type="EC" id="5.3.1.9" evidence="8"/>
<comment type="similarity">
    <text evidence="2 8 9">Belongs to the GPI family.</text>
</comment>
<evidence type="ECO:0000313" key="10">
    <source>
        <dbReference type="EMBL" id="QDI67895.1"/>
    </source>
</evidence>
<evidence type="ECO:0000256" key="1">
    <source>
        <dbReference type="ARBA" id="ARBA00004926"/>
    </source>
</evidence>
<keyword evidence="4 8" id="KW-0963">Cytoplasm</keyword>
<evidence type="ECO:0000256" key="4">
    <source>
        <dbReference type="ARBA" id="ARBA00022490"/>
    </source>
</evidence>
<dbReference type="InterPro" id="IPR001672">
    <property type="entry name" value="G6P_Isomerase"/>
</dbReference>
<dbReference type="GO" id="GO:0005829">
    <property type="term" value="C:cytosol"/>
    <property type="evidence" value="ECO:0007669"/>
    <property type="project" value="TreeGrafter"/>
</dbReference>
<keyword evidence="11" id="KW-1185">Reference proteome</keyword>
<protein>
    <recommendedName>
        <fullName evidence="8">Glucose-6-phosphate isomerase</fullName>
        <shortName evidence="8">GPI</shortName>
        <ecNumber evidence="8">5.3.1.9</ecNumber>
    </recommendedName>
    <alternativeName>
        <fullName evidence="8">Phosphoglucose isomerase</fullName>
        <shortName evidence="8">PGI</shortName>
    </alternativeName>
    <alternativeName>
        <fullName evidence="8">Phosphohexose isomerase</fullName>
        <shortName evidence="8">PHI</shortName>
    </alternativeName>
</protein>
<dbReference type="EMBL" id="CP022310">
    <property type="protein sequence ID" value="QDI67895.1"/>
    <property type="molecule type" value="Genomic_DNA"/>
</dbReference>
<evidence type="ECO:0000256" key="9">
    <source>
        <dbReference type="RuleBase" id="RU000612"/>
    </source>
</evidence>
<accession>A0A514JKM6</accession>
<dbReference type="SUPFAM" id="SSF53697">
    <property type="entry name" value="SIS domain"/>
    <property type="match status" value="1"/>
</dbReference>
<dbReference type="NCBIfam" id="NF001211">
    <property type="entry name" value="PRK00179.1"/>
    <property type="match status" value="1"/>
</dbReference>
<feature type="active site" description="Proton donor" evidence="8">
    <location>
        <position position="357"/>
    </location>
</feature>
<evidence type="ECO:0000256" key="6">
    <source>
        <dbReference type="ARBA" id="ARBA00023235"/>
    </source>
</evidence>
<feature type="active site" evidence="8">
    <location>
        <position position="512"/>
    </location>
</feature>
<dbReference type="KEGG" id="sast:CD934_03815"/>
<evidence type="ECO:0000256" key="2">
    <source>
        <dbReference type="ARBA" id="ARBA00006604"/>
    </source>
</evidence>
<evidence type="ECO:0000256" key="5">
    <source>
        <dbReference type="ARBA" id="ARBA00023152"/>
    </source>
</evidence>
<comment type="catalytic activity">
    <reaction evidence="7 8 9">
        <text>alpha-D-glucose 6-phosphate = beta-D-fructose 6-phosphate</text>
        <dbReference type="Rhea" id="RHEA:11816"/>
        <dbReference type="ChEBI" id="CHEBI:57634"/>
        <dbReference type="ChEBI" id="CHEBI:58225"/>
        <dbReference type="EC" id="5.3.1.9"/>
    </reaction>
</comment>
<proteinExistence type="inferred from homology"/>
<keyword evidence="6 8" id="KW-0413">Isomerase</keyword>
<dbReference type="GO" id="GO:0004347">
    <property type="term" value="F:glucose-6-phosphate isomerase activity"/>
    <property type="evidence" value="ECO:0007669"/>
    <property type="project" value="UniProtKB-UniRule"/>
</dbReference>
<dbReference type="InterPro" id="IPR018189">
    <property type="entry name" value="Phosphoglucose_isomerase_CS"/>
</dbReference>
<gene>
    <name evidence="8" type="primary">pgi</name>
    <name evidence="10" type="ORF">CD934_03815</name>
</gene>
<comment type="pathway">
    <text evidence="1 8 9">Carbohydrate degradation; glycolysis; D-glyceraldehyde 3-phosphate and glycerone phosphate from D-glucose: step 2/4.</text>
</comment>
<dbReference type="FunFam" id="1.10.1390.10:FF:000001">
    <property type="entry name" value="Glucose-6-phosphate isomerase"/>
    <property type="match status" value="1"/>
</dbReference>
<dbReference type="PRINTS" id="PR00662">
    <property type="entry name" value="G6PISOMERASE"/>
</dbReference>
<name>A0A514JKM6_9ACTN</name>
<comment type="subcellular location">
    <subcellularLocation>
        <location evidence="8">Cytoplasm</location>
    </subcellularLocation>
</comment>
<dbReference type="GO" id="GO:0051156">
    <property type="term" value="P:glucose 6-phosphate metabolic process"/>
    <property type="evidence" value="ECO:0007669"/>
    <property type="project" value="TreeGrafter"/>
</dbReference>
<comment type="pathway">
    <text evidence="8">Carbohydrate biosynthesis; gluconeogenesis.</text>
</comment>
<dbReference type="UniPathway" id="UPA00109">
    <property type="reaction ID" value="UER00181"/>
</dbReference>
<accession>A0A7W3M5P1</accession>
<dbReference type="InterPro" id="IPR035476">
    <property type="entry name" value="SIS_PGI_1"/>
</dbReference>
<dbReference type="RefSeq" id="WP_142231224.1">
    <property type="nucleotide sequence ID" value="NZ_CP022310.1"/>
</dbReference>
<dbReference type="GO" id="GO:0048029">
    <property type="term" value="F:monosaccharide binding"/>
    <property type="evidence" value="ECO:0007669"/>
    <property type="project" value="TreeGrafter"/>
</dbReference>
<dbReference type="InterPro" id="IPR046348">
    <property type="entry name" value="SIS_dom_sf"/>
</dbReference>
<reference evidence="10 11" key="1">
    <citation type="submission" date="2017-07" db="EMBL/GenBank/DDBJ databases">
        <title>The Complete Genome of Streptomyces asterosporus-ZSY.</title>
        <authorList>
            <person name="Zhang S."/>
        </authorList>
    </citation>
    <scope>NUCLEOTIDE SEQUENCE [LARGE SCALE GENOMIC DNA]</scope>
    <source>
        <strain evidence="10 11">DSM 41452</strain>
    </source>
</reference>
<dbReference type="PROSITE" id="PS51463">
    <property type="entry name" value="P_GLUCOSE_ISOMERASE_3"/>
    <property type="match status" value="1"/>
</dbReference>
<dbReference type="InterPro" id="IPR035482">
    <property type="entry name" value="SIS_PGI_2"/>
</dbReference>
<dbReference type="GO" id="GO:0006094">
    <property type="term" value="P:gluconeogenesis"/>
    <property type="evidence" value="ECO:0007669"/>
    <property type="project" value="UniProtKB-UniRule"/>
</dbReference>
<dbReference type="UniPathway" id="UPA00138"/>
<evidence type="ECO:0000256" key="8">
    <source>
        <dbReference type="HAMAP-Rule" id="MF_00473"/>
    </source>
</evidence>
<dbReference type="PROSITE" id="PS00174">
    <property type="entry name" value="P_GLUCOSE_ISOMERASE_2"/>
    <property type="match status" value="1"/>
</dbReference>
<dbReference type="Proteomes" id="UP000316215">
    <property type="component" value="Chromosome"/>
</dbReference>
<dbReference type="CDD" id="cd05015">
    <property type="entry name" value="SIS_PGI_1"/>
    <property type="match status" value="1"/>
</dbReference>
<evidence type="ECO:0000256" key="7">
    <source>
        <dbReference type="ARBA" id="ARBA00029321"/>
    </source>
</evidence>
<dbReference type="HAMAP" id="MF_00473">
    <property type="entry name" value="G6P_isomerase"/>
    <property type="match status" value="1"/>
</dbReference>